<dbReference type="AlphaFoldDB" id="A0A5B7GEC8"/>
<dbReference type="EMBL" id="VSRR010015889">
    <property type="protein sequence ID" value="MPC58670.1"/>
    <property type="molecule type" value="Genomic_DNA"/>
</dbReference>
<evidence type="ECO:0000313" key="1">
    <source>
        <dbReference type="EMBL" id="MPC58670.1"/>
    </source>
</evidence>
<accession>A0A5B7GEC8</accession>
<reference evidence="1 2" key="1">
    <citation type="submission" date="2019-05" db="EMBL/GenBank/DDBJ databases">
        <title>Another draft genome of Portunus trituberculatus and its Hox gene families provides insights of decapod evolution.</title>
        <authorList>
            <person name="Jeong J.-H."/>
            <person name="Song I."/>
            <person name="Kim S."/>
            <person name="Choi T."/>
            <person name="Kim D."/>
            <person name="Ryu S."/>
            <person name="Kim W."/>
        </authorList>
    </citation>
    <scope>NUCLEOTIDE SEQUENCE [LARGE SCALE GENOMIC DNA]</scope>
    <source>
        <tissue evidence="1">Muscle</tissue>
    </source>
</reference>
<evidence type="ECO:0000313" key="2">
    <source>
        <dbReference type="Proteomes" id="UP000324222"/>
    </source>
</evidence>
<dbReference type="Proteomes" id="UP000324222">
    <property type="component" value="Unassembled WGS sequence"/>
</dbReference>
<organism evidence="1 2">
    <name type="scientific">Portunus trituberculatus</name>
    <name type="common">Swimming crab</name>
    <name type="synonym">Neptunus trituberculatus</name>
    <dbReference type="NCBI Taxonomy" id="210409"/>
    <lineage>
        <taxon>Eukaryota</taxon>
        <taxon>Metazoa</taxon>
        <taxon>Ecdysozoa</taxon>
        <taxon>Arthropoda</taxon>
        <taxon>Crustacea</taxon>
        <taxon>Multicrustacea</taxon>
        <taxon>Malacostraca</taxon>
        <taxon>Eumalacostraca</taxon>
        <taxon>Eucarida</taxon>
        <taxon>Decapoda</taxon>
        <taxon>Pleocyemata</taxon>
        <taxon>Brachyura</taxon>
        <taxon>Eubrachyura</taxon>
        <taxon>Portunoidea</taxon>
        <taxon>Portunidae</taxon>
        <taxon>Portuninae</taxon>
        <taxon>Portunus</taxon>
    </lineage>
</organism>
<comment type="caution">
    <text evidence="1">The sequence shown here is derived from an EMBL/GenBank/DDBJ whole genome shotgun (WGS) entry which is preliminary data.</text>
</comment>
<gene>
    <name evidence="1" type="ORF">E2C01_052677</name>
</gene>
<name>A0A5B7GEC8_PORTR</name>
<proteinExistence type="predicted"/>
<protein>
    <submittedName>
        <fullName evidence="1">Uncharacterized protein</fullName>
    </submittedName>
</protein>
<keyword evidence="2" id="KW-1185">Reference proteome</keyword>
<sequence>MDVYNLPKVEVSRALNLAHLTASTNAYAFPLLRFRVLKVDRFGYVTALAARLYNPVSNPDLLLSVSEHK</sequence>